<proteinExistence type="predicted"/>
<dbReference type="Proteomes" id="UP000050741">
    <property type="component" value="Unassembled WGS sequence"/>
</dbReference>
<dbReference type="SMART" id="SM00225">
    <property type="entry name" value="BTB"/>
    <property type="match status" value="1"/>
</dbReference>
<reference evidence="3" key="3">
    <citation type="submission" date="2016-06" db="UniProtKB">
        <authorList>
            <consortium name="WormBaseParasite"/>
        </authorList>
    </citation>
    <scope>IDENTIFICATION</scope>
</reference>
<dbReference type="WBParaSite" id="GPLIN_001205200">
    <property type="protein sequence ID" value="GPLIN_001205200"/>
    <property type="gene ID" value="GPLIN_001205200"/>
</dbReference>
<dbReference type="GO" id="GO:0005829">
    <property type="term" value="C:cytosol"/>
    <property type="evidence" value="ECO:0007669"/>
    <property type="project" value="TreeGrafter"/>
</dbReference>
<dbReference type="InterPro" id="IPR000210">
    <property type="entry name" value="BTB/POZ_dom"/>
</dbReference>
<evidence type="ECO:0000313" key="3">
    <source>
        <dbReference type="WBParaSite" id="GPLIN_001205200"/>
    </source>
</evidence>
<dbReference type="Gene3D" id="3.30.710.10">
    <property type="entry name" value="Potassium Channel Kv1.1, Chain A"/>
    <property type="match status" value="1"/>
</dbReference>
<organism evidence="2 3">
    <name type="scientific">Globodera pallida</name>
    <name type="common">Potato cyst nematode worm</name>
    <name type="synonym">Heterodera pallida</name>
    <dbReference type="NCBI Taxonomy" id="36090"/>
    <lineage>
        <taxon>Eukaryota</taxon>
        <taxon>Metazoa</taxon>
        <taxon>Ecdysozoa</taxon>
        <taxon>Nematoda</taxon>
        <taxon>Chromadorea</taxon>
        <taxon>Rhabditida</taxon>
        <taxon>Tylenchina</taxon>
        <taxon>Tylenchomorpha</taxon>
        <taxon>Tylenchoidea</taxon>
        <taxon>Heteroderidae</taxon>
        <taxon>Heteroderinae</taxon>
        <taxon>Globodera</taxon>
    </lineage>
</organism>
<feature type="domain" description="BTB" evidence="1">
    <location>
        <begin position="21"/>
        <end position="101"/>
    </location>
</feature>
<protein>
    <submittedName>
        <fullName evidence="3">BTB domain-containing protein</fullName>
    </submittedName>
</protein>
<dbReference type="Pfam" id="PF00651">
    <property type="entry name" value="BTB"/>
    <property type="match status" value="1"/>
</dbReference>
<dbReference type="SUPFAM" id="SSF54695">
    <property type="entry name" value="POZ domain"/>
    <property type="match status" value="1"/>
</dbReference>
<reference evidence="2" key="1">
    <citation type="submission" date="2013-12" db="EMBL/GenBank/DDBJ databases">
        <authorList>
            <person name="Aslett M."/>
        </authorList>
    </citation>
    <scope>NUCLEOTIDE SEQUENCE [LARGE SCALE GENOMIC DNA]</scope>
    <source>
        <strain evidence="2">Lindley</strain>
    </source>
</reference>
<evidence type="ECO:0000313" key="2">
    <source>
        <dbReference type="Proteomes" id="UP000050741"/>
    </source>
</evidence>
<sequence>MSNSSTLNIRRKRLLHTGNGADVQFLVGEGHEKELLPAHKLILMMASDVFEAMFRFDAKNAKSAAASGTAPPAEVIEPVEVRDVEVGAFKTMLAFIYADDLRGLNGDNAMAVLYAAKKYDVAGLVNACVNFSIPALHNVFVAFDRARFLGEEALCWADEKCRQNGKVPSAENRRAMLGPALFKIRFPLISQEAFSDNIVPSGELTSDELVSILLHYAHPDRVLPERYPLQFPTRHRSLAKSHEDDPYKPKGKILLKIEKVSEFAQEDENSWGFANFITFEKLMDNGRWYDETNDTATLAVDVTAEEPLGVD</sequence>
<accession>A0A183CGP7</accession>
<dbReference type="PROSITE" id="PS50097">
    <property type="entry name" value="BTB"/>
    <property type="match status" value="1"/>
</dbReference>
<dbReference type="SUPFAM" id="SSF49599">
    <property type="entry name" value="TRAF domain-like"/>
    <property type="match status" value="1"/>
</dbReference>
<keyword evidence="2" id="KW-1185">Reference proteome</keyword>
<reference evidence="2" key="2">
    <citation type="submission" date="2014-05" db="EMBL/GenBank/DDBJ databases">
        <title>The genome and life-stage specific transcriptomes of Globodera pallida elucidate key aspects of plant parasitism by a cyst nematode.</title>
        <authorList>
            <person name="Cotton J.A."/>
            <person name="Lilley C.J."/>
            <person name="Jones L.M."/>
            <person name="Kikuchi T."/>
            <person name="Reid A.J."/>
            <person name="Thorpe P."/>
            <person name="Tsai I.J."/>
            <person name="Beasley H."/>
            <person name="Blok V."/>
            <person name="Cock P.J.A."/>
            <person name="Van den Akker S.E."/>
            <person name="Holroyd N."/>
            <person name="Hunt M."/>
            <person name="Mantelin S."/>
            <person name="Naghra H."/>
            <person name="Pain A."/>
            <person name="Palomares-Rius J.E."/>
            <person name="Zarowiecki M."/>
            <person name="Berriman M."/>
            <person name="Jones J.T."/>
            <person name="Urwin P.E."/>
        </authorList>
    </citation>
    <scope>NUCLEOTIDE SEQUENCE [LARGE SCALE GENOMIC DNA]</scope>
    <source>
        <strain evidence="2">Lindley</strain>
    </source>
</reference>
<dbReference type="PANTHER" id="PTHR45774:SF3">
    <property type="entry name" value="BTB (POZ) DOMAIN-CONTAINING 2B-RELATED"/>
    <property type="match status" value="1"/>
</dbReference>
<name>A0A183CGP7_GLOPA</name>
<evidence type="ECO:0000259" key="1">
    <source>
        <dbReference type="PROSITE" id="PS50097"/>
    </source>
</evidence>
<dbReference type="GO" id="GO:0022008">
    <property type="term" value="P:neurogenesis"/>
    <property type="evidence" value="ECO:0007669"/>
    <property type="project" value="TreeGrafter"/>
</dbReference>
<dbReference type="PANTHER" id="PTHR45774">
    <property type="entry name" value="BTB/POZ DOMAIN-CONTAINING"/>
    <property type="match status" value="1"/>
</dbReference>
<dbReference type="AlphaFoldDB" id="A0A183CGP7"/>
<dbReference type="InterPro" id="IPR011333">
    <property type="entry name" value="SKP1/BTB/POZ_sf"/>
</dbReference>